<dbReference type="EMBL" id="LMBR01000060">
    <property type="protein sequence ID" value="KUL31396.1"/>
    <property type="molecule type" value="Genomic_DNA"/>
</dbReference>
<comment type="caution">
    <text evidence="3">The sequence shown here is derived from an EMBL/GenBank/DDBJ whole genome shotgun (WGS) entry which is preliminary data.</text>
</comment>
<dbReference type="NCBIfam" id="TIGR00200">
    <property type="entry name" value="cinA_nterm"/>
    <property type="match status" value="1"/>
</dbReference>
<dbReference type="PANTHER" id="PTHR13939">
    <property type="entry name" value="NICOTINAMIDE-NUCLEOTIDE AMIDOHYDROLASE PNCC"/>
    <property type="match status" value="1"/>
</dbReference>
<dbReference type="AlphaFoldDB" id="A0A101JR31"/>
<dbReference type="CDD" id="cd00885">
    <property type="entry name" value="cinA"/>
    <property type="match status" value="1"/>
</dbReference>
<dbReference type="NCBIfam" id="TIGR00199">
    <property type="entry name" value="PncC_domain"/>
    <property type="match status" value="1"/>
</dbReference>
<dbReference type="InterPro" id="IPR036653">
    <property type="entry name" value="CinA-like_C"/>
</dbReference>
<dbReference type="OrthoDB" id="9801454at2"/>
<dbReference type="SUPFAM" id="SSF53218">
    <property type="entry name" value="Molybdenum cofactor biosynthesis proteins"/>
    <property type="match status" value="1"/>
</dbReference>
<dbReference type="InterPro" id="IPR001453">
    <property type="entry name" value="MoaB/Mog_dom"/>
</dbReference>
<dbReference type="SMART" id="SM00852">
    <property type="entry name" value="MoCF_biosynth"/>
    <property type="match status" value="1"/>
</dbReference>
<evidence type="ECO:0000256" key="1">
    <source>
        <dbReference type="HAMAP-Rule" id="MF_00226"/>
    </source>
</evidence>
<dbReference type="Gene3D" id="3.90.950.20">
    <property type="entry name" value="CinA-like"/>
    <property type="match status" value="1"/>
</dbReference>
<organism evidence="3 4">
    <name type="scientific">Chlorobium limicola</name>
    <dbReference type="NCBI Taxonomy" id="1092"/>
    <lineage>
        <taxon>Bacteria</taxon>
        <taxon>Pseudomonadati</taxon>
        <taxon>Chlorobiota</taxon>
        <taxon>Chlorobiia</taxon>
        <taxon>Chlorobiales</taxon>
        <taxon>Chlorobiaceae</taxon>
        <taxon>Chlorobium/Pelodictyon group</taxon>
        <taxon>Chlorobium</taxon>
    </lineage>
</organism>
<sequence length="429" mass="45061">MIAEIVSIGDELLKGGKVNTNASFIAAALGGIGVPVIRIVACSDDEDQIITVLSESLSRADLVLVTGGLGPTRDDRTKKAVMRLLQRSVVENEEAFHMLASWFTVRGRTLPDNLRDQATIIEGSVLVPNSVGTAAGMIISCGERFGNRCLVLMPGVPAEMQEMMRKTVIPFFAGQSTTAILHTPVKTVGIGESALADLIAAEEDALPEGTTLAYLPHTAGVDLVVSTVGSITEAVERDNRRVVDAILSRAGRFIYATGDTTLEETVGRLLAENSLSIAVAESCTGGLLASRLTDVPGSSAYFQQGVVSYSNDAKVELLGVNRMTLEAFGAVSEPVAKEMARGALERSGADIAVSTTGIAGPSGGSEDKPVGTLCIGIAGKKSDGSIAFRTGTFRMAGTRTQNKQRFSEAALREAWTYLQEVVGPVRVTG</sequence>
<evidence type="ECO:0000313" key="3">
    <source>
        <dbReference type="EMBL" id="KUL31396.1"/>
    </source>
</evidence>
<reference evidence="3 4" key="1">
    <citation type="submission" date="2015-10" db="EMBL/GenBank/DDBJ databases">
        <title>Draft Genome Sequence of Chlorobium limicola strain Frasassi Growing under Artificial Lighting in the Frasassi Cave System.</title>
        <authorList>
            <person name="Mansor M."/>
            <person name="Macalady J."/>
        </authorList>
    </citation>
    <scope>NUCLEOTIDE SEQUENCE [LARGE SCALE GENOMIC DNA]</scope>
    <source>
        <strain evidence="3 4">Frasassi</strain>
    </source>
</reference>
<dbReference type="HAMAP" id="MF_00226_B">
    <property type="entry name" value="CinA_B"/>
    <property type="match status" value="1"/>
</dbReference>
<dbReference type="Proteomes" id="UP000053937">
    <property type="component" value="Unassembled WGS sequence"/>
</dbReference>
<dbReference type="Pfam" id="PF02464">
    <property type="entry name" value="CinA"/>
    <property type="match status" value="1"/>
</dbReference>
<dbReference type="SUPFAM" id="SSF142433">
    <property type="entry name" value="CinA-like"/>
    <property type="match status" value="1"/>
</dbReference>
<keyword evidence="4" id="KW-1185">Reference proteome</keyword>
<feature type="domain" description="MoaB/Mog" evidence="2">
    <location>
        <begin position="4"/>
        <end position="175"/>
    </location>
</feature>
<dbReference type="InterPro" id="IPR008136">
    <property type="entry name" value="CinA_C"/>
</dbReference>
<dbReference type="NCBIfam" id="NF001813">
    <property type="entry name" value="PRK00549.1"/>
    <property type="match status" value="1"/>
</dbReference>
<evidence type="ECO:0000259" key="2">
    <source>
        <dbReference type="SMART" id="SM00852"/>
    </source>
</evidence>
<dbReference type="InterPro" id="IPR041424">
    <property type="entry name" value="CinA_KH"/>
</dbReference>
<dbReference type="Pfam" id="PF18146">
    <property type="entry name" value="CinA_KH"/>
    <property type="match status" value="1"/>
</dbReference>
<dbReference type="NCBIfam" id="TIGR00177">
    <property type="entry name" value="molyb_syn"/>
    <property type="match status" value="1"/>
</dbReference>
<dbReference type="Gene3D" id="3.30.70.2860">
    <property type="match status" value="1"/>
</dbReference>
<evidence type="ECO:0000313" key="4">
    <source>
        <dbReference type="Proteomes" id="UP000053937"/>
    </source>
</evidence>
<comment type="similarity">
    <text evidence="1">Belongs to the CinA family.</text>
</comment>
<protein>
    <recommendedName>
        <fullName evidence="1">CinA-like protein</fullName>
    </recommendedName>
</protein>
<dbReference type="RefSeq" id="WP_059138566.1">
    <property type="nucleotide sequence ID" value="NZ_LMBR01000060.1"/>
</dbReference>
<dbReference type="Pfam" id="PF00994">
    <property type="entry name" value="MoCF_biosynth"/>
    <property type="match status" value="1"/>
</dbReference>
<name>A0A101JR31_CHLLI</name>
<gene>
    <name evidence="3" type="ORF">ASB62_03020</name>
</gene>
<dbReference type="PIRSF" id="PIRSF006728">
    <property type="entry name" value="CinA"/>
    <property type="match status" value="1"/>
</dbReference>
<dbReference type="PANTHER" id="PTHR13939:SF0">
    <property type="entry name" value="NMN AMIDOHYDROLASE-LIKE PROTEIN YFAY"/>
    <property type="match status" value="1"/>
</dbReference>
<dbReference type="Gene3D" id="3.40.980.10">
    <property type="entry name" value="MoaB/Mog-like domain"/>
    <property type="match status" value="1"/>
</dbReference>
<proteinExistence type="inferred from homology"/>
<dbReference type="InterPro" id="IPR050101">
    <property type="entry name" value="CinA"/>
</dbReference>
<dbReference type="InterPro" id="IPR008135">
    <property type="entry name" value="Competence-induced_CinA"/>
</dbReference>
<accession>A0A101JR31</accession>
<dbReference type="InterPro" id="IPR036425">
    <property type="entry name" value="MoaB/Mog-like_dom_sf"/>
</dbReference>